<dbReference type="InterPro" id="IPR012674">
    <property type="entry name" value="Calycin"/>
</dbReference>
<dbReference type="InterPro" id="IPR014878">
    <property type="entry name" value="THAP4-like_heme-bd"/>
</dbReference>
<dbReference type="OrthoDB" id="58529at2759"/>
<proteinExistence type="inferred from homology"/>
<dbReference type="Gene3D" id="2.40.128.20">
    <property type="match status" value="1"/>
</dbReference>
<comment type="catalytic activity">
    <reaction evidence="3">
        <text>peroxynitrite = nitrate</text>
        <dbReference type="Rhea" id="RHEA:63116"/>
        <dbReference type="ChEBI" id="CHEBI:17632"/>
        <dbReference type="ChEBI" id="CHEBI:25941"/>
    </reaction>
    <physiologicalReaction direction="left-to-right" evidence="3">
        <dbReference type="Rhea" id="RHEA:63117"/>
    </physiologicalReaction>
</comment>
<dbReference type="InterPro" id="IPR045165">
    <property type="entry name" value="Nitrobindin"/>
</dbReference>
<protein>
    <recommendedName>
        <fullName evidence="6">THAP4-like heme-binding domain-containing protein</fullName>
    </recommendedName>
</protein>
<evidence type="ECO:0000313" key="7">
    <source>
        <dbReference type="EMBL" id="GAU93380.1"/>
    </source>
</evidence>
<evidence type="ECO:0000256" key="2">
    <source>
        <dbReference type="ARBA" id="ARBA00023016"/>
    </source>
</evidence>
<keyword evidence="2" id="KW-0346">Stress response</keyword>
<comment type="caution">
    <text evidence="7">The sequence shown here is derived from an EMBL/GenBank/DDBJ whole genome shotgun (WGS) entry which is preliminary data.</text>
</comment>
<organism evidence="7 8">
    <name type="scientific">Ramazzottius varieornatus</name>
    <name type="common">Water bear</name>
    <name type="synonym">Tardigrade</name>
    <dbReference type="NCBI Taxonomy" id="947166"/>
    <lineage>
        <taxon>Eukaryota</taxon>
        <taxon>Metazoa</taxon>
        <taxon>Ecdysozoa</taxon>
        <taxon>Tardigrada</taxon>
        <taxon>Eutardigrada</taxon>
        <taxon>Parachela</taxon>
        <taxon>Hypsibioidea</taxon>
        <taxon>Ramazzottiidae</taxon>
        <taxon>Ramazzottius</taxon>
    </lineage>
</organism>
<keyword evidence="8" id="KW-1185">Reference proteome</keyword>
<evidence type="ECO:0000313" key="8">
    <source>
        <dbReference type="Proteomes" id="UP000186922"/>
    </source>
</evidence>
<evidence type="ECO:0000256" key="4">
    <source>
        <dbReference type="ARBA" id="ARBA00045493"/>
    </source>
</evidence>
<dbReference type="Proteomes" id="UP000186922">
    <property type="component" value="Unassembled WGS sequence"/>
</dbReference>
<dbReference type="AlphaFoldDB" id="A0A1D1UXR4"/>
<dbReference type="PANTHER" id="PTHR15854:SF4">
    <property type="entry name" value="PEROXYNITRITE ISOMERASE THAP4"/>
    <property type="match status" value="1"/>
</dbReference>
<evidence type="ECO:0000256" key="3">
    <source>
        <dbReference type="ARBA" id="ARBA00036993"/>
    </source>
</evidence>
<feature type="compositionally biased region" description="Polar residues" evidence="5">
    <location>
        <begin position="1"/>
        <end position="15"/>
    </location>
</feature>
<evidence type="ECO:0000256" key="1">
    <source>
        <dbReference type="ARBA" id="ARBA00006119"/>
    </source>
</evidence>
<dbReference type="Pfam" id="PF08768">
    <property type="entry name" value="THAP4_heme-bd"/>
    <property type="match status" value="1"/>
</dbReference>
<sequence length="256" mass="28406">MDHNGTSRQHGSNGHANGMSADAMATPHLKPEEKTARRHSLLYGHADGTATEPEAPIKHAPVHPHYLPKELEPLSWIAGKWSVHEPGILQYPTIKTSKYAEEIEFVFSGQKMLDYKAESWNPVKGRSALMHREVGFLRINNKQQPASGEGDSFAKEYEVALIIAHSFGVAEVLTGSVSPNKLIVTTSTIGRMPFAAEPPAVKTRRVFTFNPEAEELEHVLELETTETKLQEHLRIKYKRVTHAVADGHAHGHLHNG</sequence>
<dbReference type="STRING" id="947166.A0A1D1UXR4"/>
<dbReference type="SUPFAM" id="SSF50814">
    <property type="entry name" value="Lipocalins"/>
    <property type="match status" value="1"/>
</dbReference>
<reference evidence="7 8" key="1">
    <citation type="journal article" date="2016" name="Nat. Commun.">
        <title>Extremotolerant tardigrade genome and improved radiotolerance of human cultured cells by tardigrade-unique protein.</title>
        <authorList>
            <person name="Hashimoto T."/>
            <person name="Horikawa D.D."/>
            <person name="Saito Y."/>
            <person name="Kuwahara H."/>
            <person name="Kozuka-Hata H."/>
            <person name="Shin-I T."/>
            <person name="Minakuchi Y."/>
            <person name="Ohishi K."/>
            <person name="Motoyama A."/>
            <person name="Aizu T."/>
            <person name="Enomoto A."/>
            <person name="Kondo K."/>
            <person name="Tanaka S."/>
            <person name="Hara Y."/>
            <person name="Koshikawa S."/>
            <person name="Sagara H."/>
            <person name="Miura T."/>
            <person name="Yokobori S."/>
            <person name="Miyagawa K."/>
            <person name="Suzuki Y."/>
            <person name="Kubo T."/>
            <person name="Oyama M."/>
            <person name="Kohara Y."/>
            <person name="Fujiyama A."/>
            <person name="Arakawa K."/>
            <person name="Katayama T."/>
            <person name="Toyoda A."/>
            <person name="Kunieda T."/>
        </authorList>
    </citation>
    <scope>NUCLEOTIDE SEQUENCE [LARGE SCALE GENOMIC DNA]</scope>
    <source>
        <strain evidence="7 8">YOKOZUNA-1</strain>
    </source>
</reference>
<dbReference type="PANTHER" id="PTHR15854">
    <property type="entry name" value="THAP4 PROTEIN"/>
    <property type="match status" value="1"/>
</dbReference>
<feature type="domain" description="THAP4-like heme-binding" evidence="6">
    <location>
        <begin position="70"/>
        <end position="239"/>
    </location>
</feature>
<comment type="function">
    <text evidence="4">Secreted heat soluble protein acting as a molecular shield in water-deficient condition. Tardigrade-specific intrinsically disordered proteins (TDPs) are essential for desiccation tolerance by forming non-crystalline amorphous solids upon desiccation, and this vitrified state mirrors their protective capabilities.</text>
</comment>
<dbReference type="CDD" id="cd07828">
    <property type="entry name" value="lipocalin_heme-bd-THAP4-like"/>
    <property type="match status" value="1"/>
</dbReference>
<comment type="similarity">
    <text evidence="1">Belongs to the Secretory-abundant heat soluble protein (SAHS) family.</text>
</comment>
<feature type="region of interest" description="Disordered" evidence="5">
    <location>
        <begin position="1"/>
        <end position="22"/>
    </location>
</feature>
<gene>
    <name evidence="7" type="primary">RvY_05332-1</name>
    <name evidence="7" type="synonym">RvY_05332.1</name>
    <name evidence="7" type="ORF">RvY_05332</name>
</gene>
<evidence type="ECO:0000259" key="6">
    <source>
        <dbReference type="Pfam" id="PF08768"/>
    </source>
</evidence>
<evidence type="ECO:0000256" key="5">
    <source>
        <dbReference type="SAM" id="MobiDB-lite"/>
    </source>
</evidence>
<name>A0A1D1UXR4_RAMVA</name>
<accession>A0A1D1UXR4</accession>
<dbReference type="EMBL" id="BDGG01000002">
    <property type="protein sequence ID" value="GAU93380.1"/>
    <property type="molecule type" value="Genomic_DNA"/>
</dbReference>